<dbReference type="Proteomes" id="UP000283805">
    <property type="component" value="Unassembled WGS sequence"/>
</dbReference>
<reference evidence="2 3" key="1">
    <citation type="submission" date="2018-09" db="EMBL/GenBank/DDBJ databases">
        <title>Genomic Encyclopedia of Archaeal and Bacterial Type Strains, Phase II (KMG-II): from individual species to whole genera.</title>
        <authorList>
            <person name="Goeker M."/>
        </authorList>
    </citation>
    <scope>NUCLEOTIDE SEQUENCE [LARGE SCALE GENOMIC DNA]</scope>
    <source>
        <strain evidence="2 3">DSM 13151</strain>
    </source>
</reference>
<accession>A0A3R7FYG7</accession>
<protein>
    <submittedName>
        <fullName evidence="2">Uncharacterized protein</fullName>
    </submittedName>
</protein>
<proteinExistence type="predicted"/>
<keyword evidence="3" id="KW-1185">Reference proteome</keyword>
<evidence type="ECO:0000313" key="3">
    <source>
        <dbReference type="Proteomes" id="UP000283805"/>
    </source>
</evidence>
<dbReference type="OrthoDB" id="330051at2157"/>
<feature type="compositionally biased region" description="Polar residues" evidence="1">
    <location>
        <begin position="41"/>
        <end position="53"/>
    </location>
</feature>
<sequence length="225" mass="23213">MNRRTILAAVGTTTGALAGCVSDRTDGGNAGGETGDEQHAATANGSTGSTDGTVRSHFETEPTRPECELESETVTVKSGGETETAETATTIPYPDPPDSFADDAVVEYVEAFDHAHLTHDVLCDRQGSDGAILSISHAVRARETFDRTDGITHVFLLRAAGATAGVSGNGQKWAADIGYGGVVYAVDETGVARAGFPEARPGKTGELESEAPDPLTDGTLVAAFD</sequence>
<organism evidence="2 3">
    <name type="scientific">Halopiger aswanensis</name>
    <dbReference type="NCBI Taxonomy" id="148449"/>
    <lineage>
        <taxon>Archaea</taxon>
        <taxon>Methanobacteriati</taxon>
        <taxon>Methanobacteriota</taxon>
        <taxon>Stenosarchaea group</taxon>
        <taxon>Halobacteria</taxon>
        <taxon>Halobacteriales</taxon>
        <taxon>Natrialbaceae</taxon>
        <taxon>Halopiger</taxon>
    </lineage>
</organism>
<comment type="caution">
    <text evidence="2">The sequence shown here is derived from an EMBL/GenBank/DDBJ whole genome shotgun (WGS) entry which is preliminary data.</text>
</comment>
<feature type="compositionally biased region" description="Basic and acidic residues" evidence="1">
    <location>
        <begin position="54"/>
        <end position="64"/>
    </location>
</feature>
<evidence type="ECO:0000256" key="1">
    <source>
        <dbReference type="SAM" id="MobiDB-lite"/>
    </source>
</evidence>
<dbReference type="AlphaFoldDB" id="A0A3R7FYG7"/>
<evidence type="ECO:0000313" key="2">
    <source>
        <dbReference type="EMBL" id="RKD98182.1"/>
    </source>
</evidence>
<dbReference type="PROSITE" id="PS51257">
    <property type="entry name" value="PROKAR_LIPOPROTEIN"/>
    <property type="match status" value="1"/>
</dbReference>
<gene>
    <name evidence="2" type="ORF">ATJ93_1187</name>
</gene>
<dbReference type="EMBL" id="RAPO01000001">
    <property type="protein sequence ID" value="RKD98182.1"/>
    <property type="molecule type" value="Genomic_DNA"/>
</dbReference>
<name>A0A3R7FYG7_9EURY</name>
<feature type="region of interest" description="Disordered" evidence="1">
    <location>
        <begin position="27"/>
        <end position="64"/>
    </location>
</feature>
<dbReference type="RefSeq" id="WP_120243632.1">
    <property type="nucleotide sequence ID" value="NZ_RAPO01000001.1"/>
</dbReference>